<protein>
    <submittedName>
        <fullName evidence="1">Uncharacterized protein</fullName>
    </submittedName>
</protein>
<dbReference type="AlphaFoldDB" id="A0AAD4LR46"/>
<proteinExistence type="predicted"/>
<comment type="caution">
    <text evidence="1">The sequence shown here is derived from an EMBL/GenBank/DDBJ whole genome shotgun (WGS) entry which is preliminary data.</text>
</comment>
<accession>A0AAD4LR46</accession>
<reference evidence="1" key="1">
    <citation type="submission" date="2022-01" db="EMBL/GenBank/DDBJ databases">
        <title>Comparative genomics reveals a dynamic genome evolution in the ectomycorrhizal milk-cap (Lactarius) mushrooms.</title>
        <authorList>
            <consortium name="DOE Joint Genome Institute"/>
            <person name="Lebreton A."/>
            <person name="Tang N."/>
            <person name="Kuo A."/>
            <person name="LaButti K."/>
            <person name="Drula E."/>
            <person name="Barry K."/>
            <person name="Clum A."/>
            <person name="Lipzen A."/>
            <person name="Mousain D."/>
            <person name="Ng V."/>
            <person name="Wang R."/>
            <person name="Wang X."/>
            <person name="Dai Y."/>
            <person name="Henrissat B."/>
            <person name="Grigoriev I.V."/>
            <person name="Guerin-Laguette A."/>
            <person name="Yu F."/>
            <person name="Martin F.M."/>
        </authorList>
    </citation>
    <scope>NUCLEOTIDE SEQUENCE</scope>
    <source>
        <strain evidence="1">QP</strain>
    </source>
</reference>
<evidence type="ECO:0000313" key="1">
    <source>
        <dbReference type="EMBL" id="KAH8996046.1"/>
    </source>
</evidence>
<sequence>MDFTKNGLRGVCIFTGLPGAGHPSKGLRLSSLGIFLARSLCPRPWRHVPVLKALVRDLHSNSAALRDSSKDVWAPARRFFELRKARLADLALGQEDGNGYEPRVFARFPNAAPPPPSARPGPSSLTLYKHVLCNQRIRIYTQMPVEPACFLC</sequence>
<evidence type="ECO:0000313" key="2">
    <source>
        <dbReference type="Proteomes" id="UP001201163"/>
    </source>
</evidence>
<dbReference type="EMBL" id="JAKELL010000010">
    <property type="protein sequence ID" value="KAH8996046.1"/>
    <property type="molecule type" value="Genomic_DNA"/>
</dbReference>
<keyword evidence="2" id="KW-1185">Reference proteome</keyword>
<organism evidence="1 2">
    <name type="scientific">Lactarius akahatsu</name>
    <dbReference type="NCBI Taxonomy" id="416441"/>
    <lineage>
        <taxon>Eukaryota</taxon>
        <taxon>Fungi</taxon>
        <taxon>Dikarya</taxon>
        <taxon>Basidiomycota</taxon>
        <taxon>Agaricomycotina</taxon>
        <taxon>Agaricomycetes</taxon>
        <taxon>Russulales</taxon>
        <taxon>Russulaceae</taxon>
        <taxon>Lactarius</taxon>
    </lineage>
</organism>
<gene>
    <name evidence="1" type="ORF">EDB92DRAFT_1943017</name>
</gene>
<name>A0AAD4LR46_9AGAM</name>
<dbReference type="Proteomes" id="UP001201163">
    <property type="component" value="Unassembled WGS sequence"/>
</dbReference>